<name>A0AAD5JMJ3_ACENE</name>
<reference evidence="1" key="2">
    <citation type="submission" date="2023-02" db="EMBL/GenBank/DDBJ databases">
        <authorList>
            <person name="Swenson N.G."/>
            <person name="Wegrzyn J.L."/>
            <person name="Mcevoy S.L."/>
        </authorList>
    </citation>
    <scope>NUCLEOTIDE SEQUENCE</scope>
    <source>
        <strain evidence="1">91603</strain>
        <tissue evidence="1">Leaf</tissue>
    </source>
</reference>
<dbReference type="EMBL" id="JAJSOW010000003">
    <property type="protein sequence ID" value="KAI9195901.1"/>
    <property type="molecule type" value="Genomic_DNA"/>
</dbReference>
<evidence type="ECO:0000313" key="1">
    <source>
        <dbReference type="EMBL" id="KAI9195901.1"/>
    </source>
</evidence>
<accession>A0AAD5JMJ3</accession>
<organism evidence="1 2">
    <name type="scientific">Acer negundo</name>
    <name type="common">Box elder</name>
    <dbReference type="NCBI Taxonomy" id="4023"/>
    <lineage>
        <taxon>Eukaryota</taxon>
        <taxon>Viridiplantae</taxon>
        <taxon>Streptophyta</taxon>
        <taxon>Embryophyta</taxon>
        <taxon>Tracheophyta</taxon>
        <taxon>Spermatophyta</taxon>
        <taxon>Magnoliopsida</taxon>
        <taxon>eudicotyledons</taxon>
        <taxon>Gunneridae</taxon>
        <taxon>Pentapetalae</taxon>
        <taxon>rosids</taxon>
        <taxon>malvids</taxon>
        <taxon>Sapindales</taxon>
        <taxon>Sapindaceae</taxon>
        <taxon>Hippocastanoideae</taxon>
        <taxon>Acereae</taxon>
        <taxon>Acer</taxon>
    </lineage>
</organism>
<protein>
    <submittedName>
        <fullName evidence="1">Uncharacterized protein</fullName>
    </submittedName>
</protein>
<keyword evidence="2" id="KW-1185">Reference proteome</keyword>
<proteinExistence type="predicted"/>
<dbReference type="AlphaFoldDB" id="A0AAD5JMJ3"/>
<reference evidence="1" key="1">
    <citation type="journal article" date="2022" name="Plant J.">
        <title>Strategies of tolerance reflected in two North American maple genomes.</title>
        <authorList>
            <person name="McEvoy S.L."/>
            <person name="Sezen U.U."/>
            <person name="Trouern-Trend A."/>
            <person name="McMahon S.M."/>
            <person name="Schaberg P.G."/>
            <person name="Yang J."/>
            <person name="Wegrzyn J.L."/>
            <person name="Swenson N.G."/>
        </authorList>
    </citation>
    <scope>NUCLEOTIDE SEQUENCE</scope>
    <source>
        <strain evidence="1">91603</strain>
    </source>
</reference>
<dbReference type="Proteomes" id="UP001064489">
    <property type="component" value="Chromosome 1"/>
</dbReference>
<sequence>MDAEAKVYSQDVGNFGNGDSIGRQVTQVLLGIQSPKHLSASHICSHRLCVLPVPAVNTIRLPSPPDCYVAVFSHFPSSSLKSLLMKA</sequence>
<evidence type="ECO:0000313" key="2">
    <source>
        <dbReference type="Proteomes" id="UP001064489"/>
    </source>
</evidence>
<comment type="caution">
    <text evidence="1">The sequence shown here is derived from an EMBL/GenBank/DDBJ whole genome shotgun (WGS) entry which is preliminary data.</text>
</comment>
<gene>
    <name evidence="1" type="ORF">LWI28_019231</name>
</gene>